<reference evidence="1 3" key="2">
    <citation type="journal article" date="2016" name="Appl. Microbiol. Biotechnol.">
        <title>Exploiting the genome sequence of Streptomyces nodosus for enhanced antibiotic production.</title>
        <authorList>
            <person name="Sweeney P."/>
            <person name="Murphy C.D."/>
            <person name="Caffrey P."/>
        </authorList>
    </citation>
    <scope>NUCLEOTIDE SEQUENCE [LARGE SCALE GENOMIC DNA]</scope>
    <source>
        <strain evidence="1 3">ATCC 14899</strain>
    </source>
</reference>
<keyword evidence="3" id="KW-1185">Reference proteome</keyword>
<reference evidence="3" key="1">
    <citation type="submission" date="2014-09" db="EMBL/GenBank/DDBJ databases">
        <title>Sequence of the Streptomyces nodosus genome.</title>
        <authorList>
            <person name="Sweeney P."/>
            <person name="Stephens N."/>
            <person name="Murphy C."/>
            <person name="Caffrey P."/>
        </authorList>
    </citation>
    <scope>NUCLEOTIDE SEQUENCE [LARGE SCALE GENOMIC DNA]</scope>
    <source>
        <strain evidence="3">ATCC 14899</strain>
    </source>
</reference>
<proteinExistence type="predicted"/>
<dbReference type="STRING" id="40318.SNOD_07805"/>
<organism evidence="1 3">
    <name type="scientific">Streptomyces nodosus</name>
    <dbReference type="NCBI Taxonomy" id="40318"/>
    <lineage>
        <taxon>Bacteria</taxon>
        <taxon>Bacillati</taxon>
        <taxon>Actinomycetota</taxon>
        <taxon>Actinomycetes</taxon>
        <taxon>Kitasatosporales</taxon>
        <taxon>Streptomycetaceae</taxon>
        <taxon>Streptomyces</taxon>
    </lineage>
</organism>
<reference evidence="2 4" key="3">
    <citation type="submission" date="2017-09" db="EMBL/GenBank/DDBJ databases">
        <title>Streptomyces genome completion.</title>
        <authorList>
            <person name="Lee N."/>
            <person name="Cho B.-K."/>
        </authorList>
    </citation>
    <scope>NUCLEOTIDE SEQUENCE [LARGE SCALE GENOMIC DNA]</scope>
    <source>
        <strain evidence="2 4">ATCC 14899</strain>
    </source>
</reference>
<sequence>MSWMRGLLAVLVAGALLGGSTGCGSGGGHEQRGGVTASPVGKVLAGTDEEGRHYREVDRKDAPEVAVEVQPGARDDWQVRLTVRNFRLSPAGTPPAAVTGHGVVRLFLDGRPLIWLRTTEYRLPGELIPRGTHQLTARLHADDRTVWAVQGKPVESTADITASAAEGTANPGGTG</sequence>
<evidence type="ECO:0000313" key="1">
    <source>
        <dbReference type="EMBL" id="AJE39942.1"/>
    </source>
</evidence>
<dbReference type="HOGENOM" id="CLU_1348273_0_0_11"/>
<protein>
    <recommendedName>
        <fullName evidence="5">Lipoprotein</fullName>
    </recommendedName>
</protein>
<evidence type="ECO:0008006" key="5">
    <source>
        <dbReference type="Google" id="ProtNLM"/>
    </source>
</evidence>
<dbReference type="RefSeq" id="WP_043438922.1">
    <property type="nucleotide sequence ID" value="NZ_CP009313.1"/>
</dbReference>
<dbReference type="OrthoDB" id="6717945at2"/>
<dbReference type="EMBL" id="CP023747">
    <property type="protein sequence ID" value="QEV38528.1"/>
    <property type="molecule type" value="Genomic_DNA"/>
</dbReference>
<evidence type="ECO:0000313" key="4">
    <source>
        <dbReference type="Proteomes" id="UP000325763"/>
    </source>
</evidence>
<name>A0A0B5DIX2_9ACTN</name>
<gene>
    <name evidence="2" type="ORF">CP978_08145</name>
    <name evidence="1" type="ORF">SNOD_07805</name>
</gene>
<dbReference type="PROSITE" id="PS51257">
    <property type="entry name" value="PROKAR_LIPOPROTEIN"/>
    <property type="match status" value="1"/>
</dbReference>
<dbReference type="EMBL" id="CP009313">
    <property type="protein sequence ID" value="AJE39942.1"/>
    <property type="molecule type" value="Genomic_DNA"/>
</dbReference>
<evidence type="ECO:0000313" key="2">
    <source>
        <dbReference type="EMBL" id="QEV38528.1"/>
    </source>
</evidence>
<accession>A0A0B5DIX2</accession>
<dbReference type="AlphaFoldDB" id="A0A0B5DIX2"/>
<dbReference type="Proteomes" id="UP000031526">
    <property type="component" value="Chromosome"/>
</dbReference>
<dbReference type="KEGG" id="snq:CP978_08145"/>
<evidence type="ECO:0000313" key="3">
    <source>
        <dbReference type="Proteomes" id="UP000031526"/>
    </source>
</evidence>
<dbReference type="Proteomes" id="UP000325763">
    <property type="component" value="Chromosome"/>
</dbReference>